<sequence>MRYKDGSPLRTTKQDSRSHRVVLPAGNLFFLKVVQSRKESDAGVYWCEASNALGKVRSRNATLTVACK</sequence>
<dbReference type="EMBL" id="KB741277">
    <property type="protein sequence ID" value="ENN71107.1"/>
    <property type="molecule type" value="Genomic_DNA"/>
</dbReference>
<evidence type="ECO:0008006" key="5">
    <source>
        <dbReference type="Google" id="ProtNLM"/>
    </source>
</evidence>
<dbReference type="EMBL" id="KB631443">
    <property type="protein sequence ID" value="ERL84294.1"/>
    <property type="molecule type" value="Genomic_DNA"/>
</dbReference>
<dbReference type="Gene3D" id="2.60.40.10">
    <property type="entry name" value="Immunoglobulins"/>
    <property type="match status" value="1"/>
</dbReference>
<dbReference type="Proteomes" id="UP000030742">
    <property type="component" value="Unassembled WGS sequence"/>
</dbReference>
<accession>N6TXW0</accession>
<evidence type="ECO:0000313" key="4">
    <source>
        <dbReference type="Proteomes" id="UP000030742"/>
    </source>
</evidence>
<dbReference type="EMBL" id="KB631624">
    <property type="protein sequence ID" value="ERL84780.1"/>
    <property type="molecule type" value="Genomic_DNA"/>
</dbReference>
<dbReference type="InterPro" id="IPR013783">
    <property type="entry name" value="Ig-like_fold"/>
</dbReference>
<dbReference type="InterPro" id="IPR036179">
    <property type="entry name" value="Ig-like_dom_sf"/>
</dbReference>
<protein>
    <recommendedName>
        <fullName evidence="5">Ig-like domain-containing protein</fullName>
    </recommendedName>
</protein>
<dbReference type="SUPFAM" id="SSF48726">
    <property type="entry name" value="Immunoglobulin"/>
    <property type="match status" value="1"/>
</dbReference>
<dbReference type="OMA" id="WCEAKND"/>
<evidence type="ECO:0000313" key="2">
    <source>
        <dbReference type="EMBL" id="ERL84294.1"/>
    </source>
</evidence>
<dbReference type="AlphaFoldDB" id="N6TXW0"/>
<evidence type="ECO:0000313" key="3">
    <source>
        <dbReference type="EMBL" id="ERL84780.1"/>
    </source>
</evidence>
<organism evidence="1">
    <name type="scientific">Dendroctonus ponderosae</name>
    <name type="common">Mountain pine beetle</name>
    <dbReference type="NCBI Taxonomy" id="77166"/>
    <lineage>
        <taxon>Eukaryota</taxon>
        <taxon>Metazoa</taxon>
        <taxon>Ecdysozoa</taxon>
        <taxon>Arthropoda</taxon>
        <taxon>Hexapoda</taxon>
        <taxon>Insecta</taxon>
        <taxon>Pterygota</taxon>
        <taxon>Neoptera</taxon>
        <taxon>Endopterygota</taxon>
        <taxon>Coleoptera</taxon>
        <taxon>Polyphaga</taxon>
        <taxon>Cucujiformia</taxon>
        <taxon>Curculionidae</taxon>
        <taxon>Scolytinae</taxon>
        <taxon>Dendroctonus</taxon>
    </lineage>
</organism>
<gene>
    <name evidence="2" type="ORF">D910_01699</name>
    <name evidence="3" type="ORF">D910_02205</name>
    <name evidence="1" type="ORF">YQE_12040</name>
</gene>
<reference evidence="1 4" key="1">
    <citation type="journal article" date="2013" name="Genome Biol.">
        <title>Draft genome of the mountain pine beetle, Dendroctonus ponderosae Hopkins, a major forest pest.</title>
        <authorList>
            <person name="Keeling C.I."/>
            <person name="Yuen M.M."/>
            <person name="Liao N.Y."/>
            <person name="Docking T.R."/>
            <person name="Chan S.K."/>
            <person name="Taylor G.A."/>
            <person name="Palmquist D.L."/>
            <person name="Jackman S.D."/>
            <person name="Nguyen A."/>
            <person name="Li M."/>
            <person name="Henderson H."/>
            <person name="Janes J.K."/>
            <person name="Zhao Y."/>
            <person name="Pandoh P."/>
            <person name="Moore R."/>
            <person name="Sperling F.A."/>
            <person name="Huber D.P."/>
            <person name="Birol I."/>
            <person name="Jones S.J."/>
            <person name="Bohlmann J."/>
        </authorList>
    </citation>
    <scope>NUCLEOTIDE SEQUENCE</scope>
</reference>
<proteinExistence type="predicted"/>
<name>N6TXW0_DENPD</name>
<dbReference type="STRING" id="77166.N6TXW0"/>
<feature type="non-terminal residue" evidence="1">
    <location>
        <position position="1"/>
    </location>
</feature>
<dbReference type="HOGENOM" id="CLU_2796594_0_0_1"/>
<evidence type="ECO:0000313" key="1">
    <source>
        <dbReference type="EMBL" id="ENN71107.1"/>
    </source>
</evidence>